<comment type="similarity">
    <text evidence="1">Belongs to the AAA ATPase family. RarA/MGS1/WRNIP1 subfamily.</text>
</comment>
<gene>
    <name evidence="5" type="ORF">VC81_02050</name>
</gene>
<dbReference type="OrthoDB" id="2318150at2"/>
<reference evidence="5 6" key="1">
    <citation type="submission" date="2015-03" db="EMBL/GenBank/DDBJ databases">
        <authorList>
            <person name="Zheng J."/>
            <person name="Ganezle M."/>
        </authorList>
    </citation>
    <scope>NUCLEOTIDE SEQUENCE [LARGE SCALE GENOMIC DNA]</scope>
    <source>
        <strain evidence="5 6">LP38</strain>
    </source>
</reference>
<dbReference type="PATRIC" id="fig|216463.3.peg.2216"/>
<dbReference type="RefSeq" id="WP_045806500.1">
    <property type="nucleotide sequence ID" value="NZ_JZCR01000006.1"/>
</dbReference>
<dbReference type="GO" id="GO:0016887">
    <property type="term" value="F:ATP hydrolysis activity"/>
    <property type="evidence" value="ECO:0007669"/>
    <property type="project" value="InterPro"/>
</dbReference>
<dbReference type="GO" id="GO:0000731">
    <property type="term" value="P:DNA synthesis involved in DNA repair"/>
    <property type="evidence" value="ECO:0007669"/>
    <property type="project" value="TreeGrafter"/>
</dbReference>
<dbReference type="Gene3D" id="3.40.50.300">
    <property type="entry name" value="P-loop containing nucleotide triphosphate hydrolases"/>
    <property type="match status" value="1"/>
</dbReference>
<evidence type="ECO:0000313" key="6">
    <source>
        <dbReference type="Proteomes" id="UP000033491"/>
    </source>
</evidence>
<dbReference type="Pfam" id="PF00004">
    <property type="entry name" value="AAA"/>
    <property type="match status" value="1"/>
</dbReference>
<evidence type="ECO:0000313" key="5">
    <source>
        <dbReference type="EMBL" id="KJW13274.1"/>
    </source>
</evidence>
<dbReference type="InterPro" id="IPR051314">
    <property type="entry name" value="AAA_ATPase_RarA/MGS1/WRNIP1"/>
</dbReference>
<dbReference type="InterPro" id="IPR003959">
    <property type="entry name" value="ATPase_AAA_core"/>
</dbReference>
<dbReference type="CDD" id="cd00009">
    <property type="entry name" value="AAA"/>
    <property type="match status" value="1"/>
</dbReference>
<dbReference type="STRING" id="216463.VC81_02050"/>
<dbReference type="InterPro" id="IPR008921">
    <property type="entry name" value="DNA_pol3_clamp-load_cplx_C"/>
</dbReference>
<dbReference type="CDD" id="cd18139">
    <property type="entry name" value="HLD_clamp_RarA"/>
    <property type="match status" value="1"/>
</dbReference>
<evidence type="ECO:0000256" key="3">
    <source>
        <dbReference type="ARBA" id="ARBA00022840"/>
    </source>
</evidence>
<dbReference type="SMART" id="SM00382">
    <property type="entry name" value="AAA"/>
    <property type="match status" value="1"/>
</dbReference>
<dbReference type="GO" id="GO:0008047">
    <property type="term" value="F:enzyme activator activity"/>
    <property type="evidence" value="ECO:0007669"/>
    <property type="project" value="TreeGrafter"/>
</dbReference>
<dbReference type="Gene3D" id="1.10.8.60">
    <property type="match status" value="1"/>
</dbReference>
<sequence>MAFNTPLADQLRPQSLDQMVGQPTLLDPGQPLRQIIDQHVNIPLIFWGPPGTGKTSLARLIAAHNQYPFVAFNASTENKAKLTDAIAGYPHQSFVLLIDEIHRMTKTLQDFLLPHLENGHVMLIGSTTENPIMSIVPAIRSRCQIFEFQPLDEAAIKTTLQRAVTTVYQWDDDQIEASALDLIATAADGDLRVALNILETLHAIDGTKLTVAAVQHFARQQHFSYDRRATKHYDYLAAYSDSMAGSDTDAALYYLAVLLKNDDLPSVVRRLREIPYTYIGLANPQQVTQIVVAANQAEKVGMPKAKYPLMFATMLMCISPKSGSFDETWAQLDQDTEHPNLHPMPRGLRDMHYKHSEEITGGGLIDSPFQQPHQIAQQNYMPQGLEGRQYYHPKDNQNERKLGEQYFKLHKFIYGKDYRNSDRNNSPKS</sequence>
<dbReference type="Pfam" id="PF16193">
    <property type="entry name" value="AAA_assoc_2"/>
    <property type="match status" value="1"/>
</dbReference>
<dbReference type="Gene3D" id="1.20.272.10">
    <property type="match status" value="1"/>
</dbReference>
<name>A0A0F3RUM0_9LACO</name>
<dbReference type="AlphaFoldDB" id="A0A0F3RUM0"/>
<keyword evidence="2" id="KW-0547">Nucleotide-binding</keyword>
<dbReference type="InterPro" id="IPR003593">
    <property type="entry name" value="AAA+_ATPase"/>
</dbReference>
<dbReference type="InterPro" id="IPR032423">
    <property type="entry name" value="AAA_assoc_2"/>
</dbReference>
<accession>A0A0F3RUM0</accession>
<comment type="caution">
    <text evidence="5">The sequence shown here is derived from an EMBL/GenBank/DDBJ whole genome shotgun (WGS) entry which is preliminary data.</text>
</comment>
<dbReference type="GO" id="GO:0003677">
    <property type="term" value="F:DNA binding"/>
    <property type="evidence" value="ECO:0007669"/>
    <property type="project" value="InterPro"/>
</dbReference>
<dbReference type="SUPFAM" id="SSF52540">
    <property type="entry name" value="P-loop containing nucleoside triphosphate hydrolases"/>
    <property type="match status" value="1"/>
</dbReference>
<dbReference type="GO" id="GO:0017116">
    <property type="term" value="F:single-stranded DNA helicase activity"/>
    <property type="evidence" value="ECO:0007669"/>
    <property type="project" value="TreeGrafter"/>
</dbReference>
<dbReference type="Gene3D" id="1.10.3710.10">
    <property type="entry name" value="DNA polymerase III clamp loader subunits, C-terminal domain"/>
    <property type="match status" value="1"/>
</dbReference>
<keyword evidence="3" id="KW-0067">ATP-binding</keyword>
<dbReference type="GO" id="GO:0005524">
    <property type="term" value="F:ATP binding"/>
    <property type="evidence" value="ECO:0007669"/>
    <property type="project" value="UniProtKB-KW"/>
</dbReference>
<protein>
    <submittedName>
        <fullName evidence="5">ATPase AAA</fullName>
    </submittedName>
</protein>
<dbReference type="InterPro" id="IPR021886">
    <property type="entry name" value="MgsA_C"/>
</dbReference>
<dbReference type="PANTHER" id="PTHR13779:SF7">
    <property type="entry name" value="ATPASE WRNIP1"/>
    <property type="match status" value="1"/>
</dbReference>
<evidence type="ECO:0000256" key="2">
    <source>
        <dbReference type="ARBA" id="ARBA00022741"/>
    </source>
</evidence>
<evidence type="ECO:0000256" key="1">
    <source>
        <dbReference type="ARBA" id="ARBA00008959"/>
    </source>
</evidence>
<feature type="domain" description="AAA+ ATPase" evidence="4">
    <location>
        <begin position="40"/>
        <end position="151"/>
    </location>
</feature>
<dbReference type="PANTHER" id="PTHR13779">
    <property type="entry name" value="WERNER HELICASE-INTERACTING PROTEIN 1 FAMILY MEMBER"/>
    <property type="match status" value="1"/>
</dbReference>
<dbReference type="EMBL" id="JZCR01000006">
    <property type="protein sequence ID" value="KJW13274.1"/>
    <property type="molecule type" value="Genomic_DNA"/>
</dbReference>
<organism evidence="5 6">
    <name type="scientific">Levilactobacillus spicheri</name>
    <dbReference type="NCBI Taxonomy" id="216463"/>
    <lineage>
        <taxon>Bacteria</taxon>
        <taxon>Bacillati</taxon>
        <taxon>Bacillota</taxon>
        <taxon>Bacilli</taxon>
        <taxon>Lactobacillales</taxon>
        <taxon>Lactobacillaceae</taxon>
        <taxon>Levilactobacillus</taxon>
    </lineage>
</organism>
<dbReference type="InterPro" id="IPR027417">
    <property type="entry name" value="P-loop_NTPase"/>
</dbReference>
<dbReference type="SUPFAM" id="SSF48019">
    <property type="entry name" value="post-AAA+ oligomerization domain-like"/>
    <property type="match status" value="1"/>
</dbReference>
<proteinExistence type="inferred from homology"/>
<evidence type="ECO:0000259" key="4">
    <source>
        <dbReference type="SMART" id="SM00382"/>
    </source>
</evidence>
<dbReference type="Pfam" id="PF12002">
    <property type="entry name" value="MgsA_C"/>
    <property type="match status" value="1"/>
</dbReference>
<dbReference type="Proteomes" id="UP000033491">
    <property type="component" value="Unassembled WGS sequence"/>
</dbReference>
<dbReference type="GO" id="GO:0006261">
    <property type="term" value="P:DNA-templated DNA replication"/>
    <property type="evidence" value="ECO:0007669"/>
    <property type="project" value="TreeGrafter"/>
</dbReference>